<dbReference type="SUPFAM" id="SSF53474">
    <property type="entry name" value="alpha/beta-Hydrolases"/>
    <property type="match status" value="1"/>
</dbReference>
<accession>A0A9Q0YJZ7</accession>
<gene>
    <name evidence="1" type="ORF">HOLleu_36614</name>
</gene>
<dbReference type="Gene3D" id="3.40.50.1820">
    <property type="entry name" value="alpha/beta hydrolase"/>
    <property type="match status" value="1"/>
</dbReference>
<dbReference type="PANTHER" id="PTHR20908">
    <property type="entry name" value="LD15586P"/>
    <property type="match status" value="1"/>
</dbReference>
<dbReference type="OrthoDB" id="77878at2759"/>
<dbReference type="InterPro" id="IPR029058">
    <property type="entry name" value="AB_hydrolase_fold"/>
</dbReference>
<dbReference type="Proteomes" id="UP001152320">
    <property type="component" value="Chromosome 19"/>
</dbReference>
<evidence type="ECO:0000313" key="2">
    <source>
        <dbReference type="Proteomes" id="UP001152320"/>
    </source>
</evidence>
<keyword evidence="1" id="KW-0472">Membrane</keyword>
<dbReference type="AlphaFoldDB" id="A0A9Q0YJZ7"/>
<organism evidence="1 2">
    <name type="scientific">Holothuria leucospilota</name>
    <name type="common">Black long sea cucumber</name>
    <name type="synonym">Mertensiothuria leucospilota</name>
    <dbReference type="NCBI Taxonomy" id="206669"/>
    <lineage>
        <taxon>Eukaryota</taxon>
        <taxon>Metazoa</taxon>
        <taxon>Echinodermata</taxon>
        <taxon>Eleutherozoa</taxon>
        <taxon>Echinozoa</taxon>
        <taxon>Holothuroidea</taxon>
        <taxon>Aspidochirotacea</taxon>
        <taxon>Aspidochirotida</taxon>
        <taxon>Holothuriidae</taxon>
        <taxon>Holothuria</taxon>
    </lineage>
</organism>
<dbReference type="EMBL" id="JAIZAY010000019">
    <property type="protein sequence ID" value="KAJ8024013.1"/>
    <property type="molecule type" value="Genomic_DNA"/>
</dbReference>
<dbReference type="Pfam" id="PF05705">
    <property type="entry name" value="DUF829"/>
    <property type="match status" value="1"/>
</dbReference>
<dbReference type="GO" id="GO:0017171">
    <property type="term" value="F:serine hydrolase activity"/>
    <property type="evidence" value="ECO:0007669"/>
    <property type="project" value="TreeGrafter"/>
</dbReference>
<keyword evidence="1" id="KW-0812">Transmembrane</keyword>
<reference evidence="1" key="1">
    <citation type="submission" date="2021-10" db="EMBL/GenBank/DDBJ databases">
        <title>Tropical sea cucumber genome reveals ecological adaptation and Cuvierian tubules defense mechanism.</title>
        <authorList>
            <person name="Chen T."/>
        </authorList>
    </citation>
    <scope>NUCLEOTIDE SEQUENCE</scope>
    <source>
        <strain evidence="1">Nanhai2018</strain>
        <tissue evidence="1">Muscle</tissue>
    </source>
</reference>
<name>A0A9Q0YJZ7_HOLLE</name>
<evidence type="ECO:0000313" key="1">
    <source>
        <dbReference type="EMBL" id="KAJ8024013.1"/>
    </source>
</evidence>
<dbReference type="InterPro" id="IPR008547">
    <property type="entry name" value="DUF829_TMEM53"/>
</dbReference>
<proteinExistence type="predicted"/>
<keyword evidence="2" id="KW-1185">Reference proteome</keyword>
<protein>
    <submittedName>
        <fullName evidence="1">Transmembrane protein 53-B</fullName>
    </submittedName>
</protein>
<sequence length="320" mass="36917">MLSTLRQATKKAQELSRTKSVSHSAIRSFASNLEDKQYQKKKVDENITLELSNSPETLDQANRPLVLILSWLAAKQQHISKFSRLYLGSGCDVLVVKLNTAQLLLPKKGVQKVAENVVNIIQKEEFKERPLLVYGFSTGGYFYSEIIQKMQQAEKVRGEITNRIMAQIYDSVADLPSIPEGISKALLKHGSFQQRAMSKCIEGYMNVMERPATQYYRKGSRIFHHNPVNAPTLFIYSKNDPVGSATQNEAAVNSLRCNMGYDNIYTKVFENSPHVSHMYKHREEYMATLKWFLDKLEYFRERFTDEEWGRIVRVMEKEKK</sequence>
<comment type="caution">
    <text evidence="1">The sequence shown here is derived from an EMBL/GenBank/DDBJ whole genome shotgun (WGS) entry which is preliminary data.</text>
</comment>
<dbReference type="PANTHER" id="PTHR20908:SF1">
    <property type="entry name" value="LD15586P"/>
    <property type="match status" value="1"/>
</dbReference>